<dbReference type="Proteomes" id="UP000316649">
    <property type="component" value="Unassembled WGS sequence"/>
</dbReference>
<evidence type="ECO:0000256" key="3">
    <source>
        <dbReference type="SAM" id="Phobius"/>
    </source>
</evidence>
<dbReference type="InterPro" id="IPR001633">
    <property type="entry name" value="EAL_dom"/>
</dbReference>
<name>A0A557RV40_9GAMM</name>
<evidence type="ECO:0000313" key="6">
    <source>
        <dbReference type="EMBL" id="TVO69017.1"/>
    </source>
</evidence>
<dbReference type="PANTHER" id="PTHR44757">
    <property type="entry name" value="DIGUANYLATE CYCLASE DGCP"/>
    <property type="match status" value="1"/>
</dbReference>
<dbReference type="InterPro" id="IPR035919">
    <property type="entry name" value="EAL_sf"/>
</dbReference>
<dbReference type="InterPro" id="IPR043128">
    <property type="entry name" value="Rev_trsase/Diguanyl_cyclase"/>
</dbReference>
<evidence type="ECO:0000313" key="7">
    <source>
        <dbReference type="Proteomes" id="UP000316649"/>
    </source>
</evidence>
<evidence type="ECO:0000259" key="4">
    <source>
        <dbReference type="PROSITE" id="PS50883"/>
    </source>
</evidence>
<dbReference type="Gene3D" id="3.20.20.450">
    <property type="entry name" value="EAL domain"/>
    <property type="match status" value="1"/>
</dbReference>
<dbReference type="PANTHER" id="PTHR44757:SF2">
    <property type="entry name" value="BIOFILM ARCHITECTURE MAINTENANCE PROTEIN MBAA"/>
    <property type="match status" value="1"/>
</dbReference>
<accession>A0A557RV40</accession>
<feature type="domain" description="GGDEF" evidence="5">
    <location>
        <begin position="531"/>
        <end position="664"/>
    </location>
</feature>
<dbReference type="CDD" id="cd01949">
    <property type="entry name" value="GGDEF"/>
    <property type="match status" value="1"/>
</dbReference>
<proteinExistence type="predicted"/>
<dbReference type="NCBIfam" id="TIGR00254">
    <property type="entry name" value="GGDEF"/>
    <property type="match status" value="1"/>
</dbReference>
<dbReference type="InterPro" id="IPR052155">
    <property type="entry name" value="Biofilm_reg_signaling"/>
</dbReference>
<dbReference type="AlphaFoldDB" id="A0A557RV40"/>
<dbReference type="RefSeq" id="WP_144360532.1">
    <property type="nucleotide sequence ID" value="NZ_VMNH01000032.1"/>
</dbReference>
<dbReference type="SMART" id="SM00052">
    <property type="entry name" value="EAL"/>
    <property type="match status" value="1"/>
</dbReference>
<dbReference type="CDD" id="cd01948">
    <property type="entry name" value="EAL"/>
    <property type="match status" value="1"/>
</dbReference>
<dbReference type="Pfam" id="PF00563">
    <property type="entry name" value="EAL"/>
    <property type="match status" value="1"/>
</dbReference>
<protein>
    <recommendedName>
        <fullName evidence="1">cyclic-guanylate-specific phosphodiesterase</fullName>
        <ecNumber evidence="1">3.1.4.52</ecNumber>
    </recommendedName>
</protein>
<dbReference type="PROSITE" id="PS50883">
    <property type="entry name" value="EAL"/>
    <property type="match status" value="1"/>
</dbReference>
<dbReference type="InterPro" id="IPR000160">
    <property type="entry name" value="GGDEF_dom"/>
</dbReference>
<dbReference type="SMART" id="SM00267">
    <property type="entry name" value="GGDEF"/>
    <property type="match status" value="1"/>
</dbReference>
<evidence type="ECO:0000256" key="1">
    <source>
        <dbReference type="ARBA" id="ARBA00012282"/>
    </source>
</evidence>
<dbReference type="InterPro" id="IPR029787">
    <property type="entry name" value="Nucleotide_cyclase"/>
</dbReference>
<dbReference type="SUPFAM" id="SSF55073">
    <property type="entry name" value="Nucleotide cyclase"/>
    <property type="match status" value="1"/>
</dbReference>
<organism evidence="6 7">
    <name type="scientific">Sedimenticola selenatireducens</name>
    <dbReference type="NCBI Taxonomy" id="191960"/>
    <lineage>
        <taxon>Bacteria</taxon>
        <taxon>Pseudomonadati</taxon>
        <taxon>Pseudomonadota</taxon>
        <taxon>Gammaproteobacteria</taxon>
        <taxon>Chromatiales</taxon>
        <taxon>Sedimenticolaceae</taxon>
        <taxon>Sedimenticola</taxon>
    </lineage>
</organism>
<keyword evidence="3" id="KW-1133">Transmembrane helix</keyword>
<dbReference type="OrthoDB" id="8553030at2"/>
<dbReference type="EMBL" id="VMNH01000032">
    <property type="protein sequence ID" value="TVO69017.1"/>
    <property type="molecule type" value="Genomic_DNA"/>
</dbReference>
<evidence type="ECO:0000256" key="2">
    <source>
        <dbReference type="ARBA" id="ARBA00022636"/>
    </source>
</evidence>
<dbReference type="EC" id="3.1.4.52" evidence="1"/>
<reference evidence="6 7" key="1">
    <citation type="submission" date="2019-07" db="EMBL/GenBank/DDBJ databases">
        <title>The pathways for chlorine oxyanion respiration interact through the shared metabolite chlorate.</title>
        <authorList>
            <person name="Barnum T.P."/>
            <person name="Cheng Y."/>
            <person name="Hill K.A."/>
            <person name="Lucas L.N."/>
            <person name="Carlson H.K."/>
            <person name="Coates J.D."/>
        </authorList>
    </citation>
    <scope>NUCLEOTIDE SEQUENCE [LARGE SCALE GENOMIC DNA]</scope>
    <source>
        <strain evidence="6 7">BK-1</strain>
    </source>
</reference>
<dbReference type="Gene3D" id="3.30.70.270">
    <property type="match status" value="1"/>
</dbReference>
<comment type="caution">
    <text evidence="6">The sequence shown here is derived from an EMBL/GenBank/DDBJ whole genome shotgun (WGS) entry which is preliminary data.</text>
</comment>
<dbReference type="Pfam" id="PF00990">
    <property type="entry name" value="GGDEF"/>
    <property type="match status" value="1"/>
</dbReference>
<dbReference type="FunFam" id="3.20.20.450:FF:000001">
    <property type="entry name" value="Cyclic di-GMP phosphodiesterase yahA"/>
    <property type="match status" value="1"/>
</dbReference>
<evidence type="ECO:0000259" key="5">
    <source>
        <dbReference type="PROSITE" id="PS50887"/>
    </source>
</evidence>
<gene>
    <name evidence="6" type="ORF">FHP88_18165</name>
</gene>
<dbReference type="SUPFAM" id="SSF55785">
    <property type="entry name" value="PYP-like sensor domain (PAS domain)"/>
    <property type="match status" value="1"/>
</dbReference>
<sequence length="940" mass="105701">MKTPPHISHWALHWKNPFSAISTTLYFLAIVILILFALIAWRSWSDYRLLDEKVALNQLSANLRTASDQLAAERGFATAAINASASEREKFLAEVEKYRKSGDAILLDVMSWLQAQQERHAENIIIDLGLLHLKEAKRHIIELRERVDRHVGGNSAEITTEVWFSGISDAIGHEQHAHELIMANQLTHRSIDGYVAIKNWAWSISENVGRVRALLTPYLINKQPIPDFVSFELDSYQRQAEHGLEMLHKLDSIGYVDKRVIDALGKMRDSLSGDFSDIRTRIYKDAAHGNYEVNAEQWLGSATQTIESVLSFSELCSEIVKERINEEKEQKLHTIVQLLLITFVTIFLVAISIRKTRGAAKNLIEAKRTAEESTAELRTEVTWRKSVEEKLRLSEQSFLMLVMKSPVGIVVTGSDGACLFINAVAEKMLNQQKSEPLTNKALSLARLGSRLEIDIHREDHLWGTAEADINETVWGNKKQRLILLHDITSRKNVENEIVHMAYHDNLTGLANRTLFRSRIEHAINRARQKNTIVAILFVDIDGFNVINDTLGHAIGDELLGRIAGKLLTCVDDGDTVGRIGGDDFAVLLEDVQTPEAADACAQRIQNALSEKIPIRGHFINVSACIGISMYPRDADAPDLLMQSASSATFHAKEKGRGSILHFNPRMGERFTHRLELESHLHQAVKKREFEIYYQPMVSARSKRIIGAEALLRWKHPQLGAVSPDTFIPALEEMGLIIDLGRWVIENVCEQNKAWQESGLSHIVTSVNLSPLQLVLESLTQDLRKILADSRLSPEYLELEVTETALMQSPETCAMILQQIMAMGINIAIDDFGTGYSSLSHLRSLPINKLKIDRSFVMDIPHDEGDMSITQAIISLAHNLKLDVIAEGVETSVQLDFLGENGCEKMQGFYFSQPLTAIQFEALLNEQAKDDELPNRRLSML</sequence>
<keyword evidence="3" id="KW-0812">Transmembrane</keyword>
<dbReference type="InterPro" id="IPR035965">
    <property type="entry name" value="PAS-like_dom_sf"/>
</dbReference>
<dbReference type="SUPFAM" id="SSF141868">
    <property type="entry name" value="EAL domain-like"/>
    <property type="match status" value="1"/>
</dbReference>
<feature type="transmembrane region" description="Helical" evidence="3">
    <location>
        <begin position="20"/>
        <end position="41"/>
    </location>
</feature>
<feature type="domain" description="EAL" evidence="4">
    <location>
        <begin position="673"/>
        <end position="927"/>
    </location>
</feature>
<dbReference type="Gene3D" id="3.30.450.20">
    <property type="entry name" value="PAS domain"/>
    <property type="match status" value="1"/>
</dbReference>
<keyword evidence="3" id="KW-0472">Membrane</keyword>
<dbReference type="PROSITE" id="PS50887">
    <property type="entry name" value="GGDEF"/>
    <property type="match status" value="1"/>
</dbReference>
<keyword evidence="2" id="KW-0973">c-di-GMP</keyword>
<feature type="transmembrane region" description="Helical" evidence="3">
    <location>
        <begin position="332"/>
        <end position="353"/>
    </location>
</feature>
<keyword evidence="7" id="KW-1185">Reference proteome</keyword>
<dbReference type="GO" id="GO:0071111">
    <property type="term" value="F:cyclic-guanylate-specific phosphodiesterase activity"/>
    <property type="evidence" value="ECO:0007669"/>
    <property type="project" value="UniProtKB-EC"/>
</dbReference>